<organism evidence="2 5">
    <name type="scientific">Francisella tularensis subsp. holarctica (strain LVS)</name>
    <dbReference type="NCBI Taxonomy" id="376619"/>
    <lineage>
        <taxon>Bacteria</taxon>
        <taxon>Pseudomonadati</taxon>
        <taxon>Pseudomonadota</taxon>
        <taxon>Gammaproteobacteria</taxon>
        <taxon>Thiotrichales</taxon>
        <taxon>Francisellaceae</taxon>
        <taxon>Francisella</taxon>
    </lineage>
</organism>
<proteinExistence type="predicted"/>
<keyword evidence="1" id="KW-0812">Transmembrane</keyword>
<reference evidence="3 4" key="1">
    <citation type="submission" date="2006-02" db="EMBL/GenBank/DDBJ databases">
        <authorList>
            <consortium name="Microbial Genomics Group"/>
            <consortium name="Lawrence Livermore National Laboratory"/>
            <consortium name="and the Genome Analysis Group"/>
            <consortium name="Oak Ridge National Laboratory"/>
            <person name="Larimer F.W."/>
        </authorList>
    </citation>
    <scope>NUCLEOTIDE SEQUENCE [LARGE SCALE GENOMIC DNA]</scope>
    <source>
        <strain evidence="3 4">LVS</strain>
    </source>
</reference>
<reference evidence="2 5" key="3">
    <citation type="journal article" date="2015" name="Genome Announc.">
        <title>Genome sequencing of 18 francisella strains to aid in assay development and testing.</title>
        <authorList>
            <person name="Johnson S.L."/>
            <person name="Daligault H.E."/>
            <person name="Davenport K.W."/>
            <person name="Coyne S.R."/>
            <person name="Frey K.G."/>
            <person name="Koroleva G.I."/>
            <person name="Broomall S.M."/>
            <person name="Bishop-Lilly K.A."/>
            <person name="Bruce D.C."/>
            <person name="Chertkov O."/>
            <person name="Freitas T."/>
            <person name="Jaissle J."/>
            <person name="Ladner J.T."/>
            <person name="Rosenzweig C.N."/>
            <person name="Gibbons H.S."/>
            <person name="Palacios G.F."/>
            <person name="Redden C.L."/>
            <person name="Xu Y."/>
            <person name="Minogue T.D."/>
            <person name="Chain P.S."/>
        </authorList>
    </citation>
    <scope>NUCLEOTIDE SEQUENCE [LARGE SCALE GENOMIC DNA]</scope>
    <source>
        <strain evidence="2 5">LVS</strain>
    </source>
</reference>
<evidence type="ECO:0000313" key="2">
    <source>
        <dbReference type="EMBL" id="AJI58993.1"/>
    </source>
</evidence>
<dbReference type="Proteomes" id="UP000031874">
    <property type="component" value="Chromosome"/>
</dbReference>
<reference evidence="4" key="2">
    <citation type="submission" date="2006-03" db="EMBL/GenBank/DDBJ databases">
        <title>Complete genome sequence of Francisella tularensis LVS (Live Vaccine Strain).</title>
        <authorList>
            <person name="Chain P."/>
            <person name="Larimer F."/>
            <person name="Land M."/>
            <person name="Stilwagen S."/>
            <person name="Larsson P."/>
            <person name="Bearden S."/>
            <person name="Chu M."/>
            <person name="Oyston P."/>
            <person name="Forsman M."/>
            <person name="Andersson S."/>
            <person name="Lindler L."/>
            <person name="Titball R."/>
            <person name="Garcia E."/>
        </authorList>
    </citation>
    <scope>NUCLEOTIDE SEQUENCE [LARGE SCALE GENOMIC DNA]</scope>
    <source>
        <strain evidence="4">LVS</strain>
    </source>
</reference>
<accession>A0AAI8BH67</accession>
<evidence type="ECO:0000256" key="1">
    <source>
        <dbReference type="SAM" id="Phobius"/>
    </source>
</evidence>
<dbReference type="AlphaFoldDB" id="A0AAI8BH67"/>
<sequence length="90" mass="10069">MTIREKYSNYIPLFVSVTMTLNGIITILAVAIPIINKIFSININAEIPSDVYSISMKYNSGLGVIIPLVLDYFMIIIAKVSINVKEHFGF</sequence>
<dbReference type="KEGG" id="ftl:FTL_0962"/>
<evidence type="ECO:0000313" key="3">
    <source>
        <dbReference type="EMBL" id="CAJ79401.1"/>
    </source>
</evidence>
<dbReference type="EMBL" id="AM233362">
    <property type="protein sequence ID" value="CAJ79401.1"/>
    <property type="molecule type" value="Genomic_DNA"/>
</dbReference>
<dbReference type="RefSeq" id="WP_010030715.1">
    <property type="nucleotide sequence ID" value="NC_007880.1"/>
</dbReference>
<reference evidence="3" key="4">
    <citation type="submission" date="2015-02" db="EMBL/GenBank/DDBJ databases">
        <title>Complete genome sequence of Francisella tularensis LVS (Live Vaccine Strain).</title>
        <authorList>
            <person name="Chain P."/>
            <person name="Larimer F."/>
            <person name="Land M."/>
            <person name="Stilwagen S."/>
            <person name="Larsson P."/>
            <person name="Bearden S."/>
            <person name="Chu M."/>
            <person name="Oyston P."/>
            <person name="Forsman M."/>
            <person name="Andersson S."/>
            <person name="Lindler L."/>
            <person name="Titball R."/>
            <person name="Garcia E."/>
        </authorList>
    </citation>
    <scope>NUCLEOTIDE SEQUENCE</scope>
    <source>
        <strain evidence="3">LVS</strain>
    </source>
</reference>
<dbReference type="EMBL" id="CP009694">
    <property type="protein sequence ID" value="AJI58993.1"/>
    <property type="molecule type" value="Genomic_DNA"/>
</dbReference>
<gene>
    <name evidence="3" type="ordered locus">FTL_0962</name>
    <name evidence="2" type="ORF">AW21_1858</name>
</gene>
<keyword evidence="1" id="KW-0472">Membrane</keyword>
<name>A0AAI8BH67_FRATH</name>
<dbReference type="Proteomes" id="UP000001944">
    <property type="component" value="Chromosome"/>
</dbReference>
<keyword evidence="1" id="KW-1133">Transmembrane helix</keyword>
<evidence type="ECO:0000313" key="5">
    <source>
        <dbReference type="Proteomes" id="UP000031874"/>
    </source>
</evidence>
<feature type="transmembrane region" description="Helical" evidence="1">
    <location>
        <begin position="12"/>
        <end position="35"/>
    </location>
</feature>
<feature type="transmembrane region" description="Helical" evidence="1">
    <location>
        <begin position="58"/>
        <end position="78"/>
    </location>
</feature>
<evidence type="ECO:0000313" key="4">
    <source>
        <dbReference type="Proteomes" id="UP000001944"/>
    </source>
</evidence>
<protein>
    <submittedName>
        <fullName evidence="2">Membrane protein</fullName>
    </submittedName>
</protein>